<evidence type="ECO:0000259" key="8">
    <source>
        <dbReference type="PROSITE" id="PS51085"/>
    </source>
</evidence>
<organism evidence="9 10">
    <name type="scientific">Prosthecochloris marina</name>
    <dbReference type="NCBI Taxonomy" id="2017681"/>
    <lineage>
        <taxon>Bacteria</taxon>
        <taxon>Pseudomonadati</taxon>
        <taxon>Chlorobiota</taxon>
        <taxon>Chlorobiia</taxon>
        <taxon>Chlorobiales</taxon>
        <taxon>Chlorobiaceae</taxon>
        <taxon>Prosthecochloris</taxon>
    </lineage>
</organism>
<dbReference type="Gene3D" id="3.10.20.30">
    <property type="match status" value="1"/>
</dbReference>
<evidence type="ECO:0000256" key="2">
    <source>
        <dbReference type="ARBA" id="ARBA00022714"/>
    </source>
</evidence>
<dbReference type="RefSeq" id="WP_110023852.1">
    <property type="nucleotide sequence ID" value="NZ_PDNZ01000007.1"/>
</dbReference>
<evidence type="ECO:0000256" key="5">
    <source>
        <dbReference type="ARBA" id="ARBA00023014"/>
    </source>
</evidence>
<dbReference type="AlphaFoldDB" id="A0A317T6J2"/>
<dbReference type="InterPro" id="IPR001055">
    <property type="entry name" value="Adrenodoxin-like"/>
</dbReference>
<dbReference type="EMBL" id="PDNZ01000007">
    <property type="protein sequence ID" value="PWW81357.1"/>
    <property type="molecule type" value="Genomic_DNA"/>
</dbReference>
<reference evidence="10" key="1">
    <citation type="submission" date="2017-10" db="EMBL/GenBank/DDBJ databases">
        <authorList>
            <person name="Gaisin V.A."/>
            <person name="Rysina M.S."/>
            <person name="Grouzdev D.S."/>
        </authorList>
    </citation>
    <scope>NUCLEOTIDE SEQUENCE [LARGE SCALE GENOMIC DNA]</scope>
    <source>
        <strain evidence="10">V1</strain>
    </source>
</reference>
<dbReference type="Proteomes" id="UP000246278">
    <property type="component" value="Unassembled WGS sequence"/>
</dbReference>
<dbReference type="Pfam" id="PF00111">
    <property type="entry name" value="Fer2"/>
    <property type="match status" value="1"/>
</dbReference>
<dbReference type="OrthoDB" id="9799640at2"/>
<protein>
    <submittedName>
        <fullName evidence="9">Ferredoxin</fullName>
    </submittedName>
</protein>
<feature type="domain" description="2Fe-2S ferredoxin-type" evidence="8">
    <location>
        <begin position="1"/>
        <end position="95"/>
    </location>
</feature>
<dbReference type="InterPro" id="IPR001041">
    <property type="entry name" value="2Fe-2S_ferredoxin-type"/>
</dbReference>
<comment type="similarity">
    <text evidence="1">Belongs to the adrenodoxin/putidaredoxin family.</text>
</comment>
<evidence type="ECO:0000256" key="3">
    <source>
        <dbReference type="ARBA" id="ARBA00022723"/>
    </source>
</evidence>
<evidence type="ECO:0000256" key="7">
    <source>
        <dbReference type="SAM" id="MobiDB-lite"/>
    </source>
</evidence>
<dbReference type="InterPro" id="IPR012675">
    <property type="entry name" value="Beta-grasp_dom_sf"/>
</dbReference>
<keyword evidence="4" id="KW-0408">Iron</keyword>
<comment type="cofactor">
    <cofactor evidence="6">
        <name>[2Fe-2S] cluster</name>
        <dbReference type="ChEBI" id="CHEBI:190135"/>
    </cofactor>
</comment>
<keyword evidence="5" id="KW-0411">Iron-sulfur</keyword>
<evidence type="ECO:0000313" key="10">
    <source>
        <dbReference type="Proteomes" id="UP000246278"/>
    </source>
</evidence>
<comment type="caution">
    <text evidence="9">The sequence shown here is derived from an EMBL/GenBank/DDBJ whole genome shotgun (WGS) entry which is preliminary data.</text>
</comment>
<evidence type="ECO:0000256" key="4">
    <source>
        <dbReference type="ARBA" id="ARBA00023004"/>
    </source>
</evidence>
<dbReference type="PROSITE" id="PS51085">
    <property type="entry name" value="2FE2S_FER_2"/>
    <property type="match status" value="1"/>
</dbReference>
<proteinExistence type="inferred from homology"/>
<gene>
    <name evidence="9" type="ORF">CR164_09970</name>
</gene>
<evidence type="ECO:0000256" key="1">
    <source>
        <dbReference type="ARBA" id="ARBA00010914"/>
    </source>
</evidence>
<dbReference type="GO" id="GO:0009055">
    <property type="term" value="F:electron transfer activity"/>
    <property type="evidence" value="ECO:0007669"/>
    <property type="project" value="TreeGrafter"/>
</dbReference>
<accession>A0A317T6J2</accession>
<dbReference type="GO" id="GO:0140647">
    <property type="term" value="P:P450-containing electron transport chain"/>
    <property type="evidence" value="ECO:0007669"/>
    <property type="project" value="InterPro"/>
</dbReference>
<feature type="region of interest" description="Disordered" evidence="7">
    <location>
        <begin position="179"/>
        <end position="218"/>
    </location>
</feature>
<dbReference type="GO" id="GO:0051537">
    <property type="term" value="F:2 iron, 2 sulfur cluster binding"/>
    <property type="evidence" value="ECO:0007669"/>
    <property type="project" value="UniProtKB-KW"/>
</dbReference>
<sequence>MFVYINDKKFEAKTGERLIDIARNNHTHIGYFCGGNGICQTCYVKVTEGMHLLSPLNDREKAMLSDSLIKEGIRVACLTTLDKLGTVKLLTTVEEVKKTFEEKPLELVPYQAKMGWESLIKFPETIVMQARRFSEGKLDAWQLVTDIAGAIAGAFELVGMAIQGTLDWKVKPKTFTREYADTSEHRSNGKKGQTAEGAHKTSPEIHESLKLQKHAPVN</sequence>
<keyword evidence="2" id="KW-0001">2Fe-2S</keyword>
<dbReference type="GO" id="GO:0046872">
    <property type="term" value="F:metal ion binding"/>
    <property type="evidence" value="ECO:0007669"/>
    <property type="project" value="UniProtKB-KW"/>
</dbReference>
<dbReference type="PANTHER" id="PTHR23426:SF65">
    <property type="entry name" value="FERREDOXIN-2, MITOCHONDRIAL"/>
    <property type="match status" value="1"/>
</dbReference>
<feature type="compositionally biased region" description="Basic and acidic residues" evidence="7">
    <location>
        <begin position="197"/>
        <end position="210"/>
    </location>
</feature>
<keyword evidence="3" id="KW-0479">Metal-binding</keyword>
<name>A0A317T6J2_9CHLB</name>
<dbReference type="SUPFAM" id="SSF54292">
    <property type="entry name" value="2Fe-2S ferredoxin-like"/>
    <property type="match status" value="1"/>
</dbReference>
<dbReference type="InterPro" id="IPR036010">
    <property type="entry name" value="2Fe-2S_ferredoxin-like_sf"/>
</dbReference>
<evidence type="ECO:0000313" key="9">
    <source>
        <dbReference type="EMBL" id="PWW81357.1"/>
    </source>
</evidence>
<dbReference type="CDD" id="cd00207">
    <property type="entry name" value="fer2"/>
    <property type="match status" value="1"/>
</dbReference>
<evidence type="ECO:0000256" key="6">
    <source>
        <dbReference type="ARBA" id="ARBA00034078"/>
    </source>
</evidence>
<dbReference type="PANTHER" id="PTHR23426">
    <property type="entry name" value="FERREDOXIN/ADRENODOXIN"/>
    <property type="match status" value="1"/>
</dbReference>
<keyword evidence="10" id="KW-1185">Reference proteome</keyword>